<dbReference type="EMBL" id="HBJA01071729">
    <property type="protein sequence ID" value="CAE0814051.1"/>
    <property type="molecule type" value="Transcribed_RNA"/>
</dbReference>
<proteinExistence type="predicted"/>
<feature type="region of interest" description="Disordered" evidence="1">
    <location>
        <begin position="242"/>
        <end position="273"/>
    </location>
</feature>
<name>A0A7S4D2L0_9EUGL</name>
<sequence length="273" mass="30612">MKCDGNSSRLDIIEFLVTRRLKTFEYLKKCLDGQALWLDAVVITPEDICRYCQGSDGAMEKRAQKWFFLGLSIAPLLDMANGPTFVSSLENIFQEWDYFFSTFVGQSWKWAMSKATWVVSGAVEISRRAMETSEPSSVQEAQPLQTLVVPSMCSPVDYYEVAYTLLEILSLVYLKFTDESSATASGYYSIVQVDAWFKDNVLSFLSKDLTAVSQRVVQQQLTSLDALFEGLKAADRGQEDDWLTVAPNSPMPQTRPPVALQDAQQPGAESVQE</sequence>
<accession>A0A7S4D2L0</accession>
<reference evidence="2" key="1">
    <citation type="submission" date="2021-01" db="EMBL/GenBank/DDBJ databases">
        <authorList>
            <person name="Corre E."/>
            <person name="Pelletier E."/>
            <person name="Niang G."/>
            <person name="Scheremetjew M."/>
            <person name="Finn R."/>
            <person name="Kale V."/>
            <person name="Holt S."/>
            <person name="Cochrane G."/>
            <person name="Meng A."/>
            <person name="Brown T."/>
            <person name="Cohen L."/>
        </authorList>
    </citation>
    <scope>NUCLEOTIDE SEQUENCE</scope>
    <source>
        <strain evidence="2">CCMP1594</strain>
    </source>
</reference>
<evidence type="ECO:0000313" key="2">
    <source>
        <dbReference type="EMBL" id="CAE0814051.1"/>
    </source>
</evidence>
<dbReference type="PANTHER" id="PTHR37332">
    <property type="entry name" value="EXPRESSED PROTEIN"/>
    <property type="match status" value="1"/>
</dbReference>
<protein>
    <submittedName>
        <fullName evidence="2">Uncharacterized protein</fullName>
    </submittedName>
</protein>
<dbReference type="AlphaFoldDB" id="A0A7S4D2L0"/>
<dbReference type="PANTHER" id="PTHR37332:SF1">
    <property type="entry name" value="ELMO DOMAIN-CONTAINING PROTEIN"/>
    <property type="match status" value="1"/>
</dbReference>
<evidence type="ECO:0000256" key="1">
    <source>
        <dbReference type="SAM" id="MobiDB-lite"/>
    </source>
</evidence>
<gene>
    <name evidence="2" type="ORF">EGYM00163_LOCUS25204</name>
</gene>
<organism evidence="2">
    <name type="scientific">Eutreptiella gymnastica</name>
    <dbReference type="NCBI Taxonomy" id="73025"/>
    <lineage>
        <taxon>Eukaryota</taxon>
        <taxon>Discoba</taxon>
        <taxon>Euglenozoa</taxon>
        <taxon>Euglenida</taxon>
        <taxon>Spirocuta</taxon>
        <taxon>Euglenophyceae</taxon>
        <taxon>Eutreptiales</taxon>
        <taxon>Eutreptiaceae</taxon>
        <taxon>Eutreptiella</taxon>
    </lineage>
</organism>